<organism evidence="2">
    <name type="scientific">freshwater metagenome</name>
    <dbReference type="NCBI Taxonomy" id="449393"/>
    <lineage>
        <taxon>unclassified sequences</taxon>
        <taxon>metagenomes</taxon>
        <taxon>ecological metagenomes</taxon>
    </lineage>
</organism>
<evidence type="ECO:0000313" key="2">
    <source>
        <dbReference type="EMBL" id="CAB4710127.1"/>
    </source>
</evidence>
<reference evidence="2" key="1">
    <citation type="submission" date="2020-05" db="EMBL/GenBank/DDBJ databases">
        <authorList>
            <person name="Chiriac C."/>
            <person name="Salcher M."/>
            <person name="Ghai R."/>
            <person name="Kavagutti S V."/>
        </authorList>
    </citation>
    <scope>NUCLEOTIDE SEQUENCE</scope>
</reference>
<dbReference type="AlphaFoldDB" id="A0A6J6QFS7"/>
<name>A0A6J6QFS7_9ZZZZ</name>
<dbReference type="EMBL" id="CAEZXR010000159">
    <property type="protein sequence ID" value="CAB4710127.1"/>
    <property type="molecule type" value="Genomic_DNA"/>
</dbReference>
<proteinExistence type="predicted"/>
<feature type="compositionally biased region" description="Low complexity" evidence="1">
    <location>
        <begin position="55"/>
        <end position="71"/>
    </location>
</feature>
<gene>
    <name evidence="2" type="ORF">UFOPK2579_01406</name>
</gene>
<evidence type="ECO:0000256" key="1">
    <source>
        <dbReference type="SAM" id="MobiDB-lite"/>
    </source>
</evidence>
<feature type="compositionally biased region" description="Low complexity" evidence="1">
    <location>
        <begin position="247"/>
        <end position="257"/>
    </location>
</feature>
<sequence length="311" mass="32459">MLALSKSPSMKATCAAILPAGSCRVPSPVQVPPATQSTVASKVSTPKPTGPTWMRRLSSTSPRPSSRRSTPAPVKPPNSAGSPTSNGIRIPPPARLLPRASPPAVSSTGRPDATGKPSTSAWKDSRGNSKIRSPGRSPARSRWMRPWNSSISAESLRASTRAVPIVSRRRRSGSSTSCDPASGTISRPLSEMAPRVTTSRLLAPVPRKKQPCRARTSKLPKPIVVQERLPPPGRSARPGTPVGAVEPKPTTSTPSSSECAITPPPSAVAPRAMLLLRPTRVERVTAGSRAAAGLGTSSGIVVRRCTAPDSM</sequence>
<accession>A0A6J6QFS7</accession>
<feature type="compositionally biased region" description="Polar residues" evidence="1">
    <location>
        <begin position="33"/>
        <end position="47"/>
    </location>
</feature>
<protein>
    <submittedName>
        <fullName evidence="2">Unannotated protein</fullName>
    </submittedName>
</protein>
<feature type="region of interest" description="Disordered" evidence="1">
    <location>
        <begin position="20"/>
        <end position="265"/>
    </location>
</feature>
<feature type="compositionally biased region" description="Basic residues" evidence="1">
    <location>
        <begin position="206"/>
        <end position="218"/>
    </location>
</feature>